<evidence type="ECO:0000313" key="1">
    <source>
        <dbReference type="EMBL" id="MUN29075.1"/>
    </source>
</evidence>
<dbReference type="Proteomes" id="UP000470772">
    <property type="component" value="Unassembled WGS sequence"/>
</dbReference>
<comment type="caution">
    <text evidence="1">The sequence shown here is derived from an EMBL/GenBank/DDBJ whole genome shotgun (WGS) entry which is preliminary data.</text>
</comment>
<proteinExistence type="predicted"/>
<reference evidence="1 2" key="1">
    <citation type="submission" date="2019-10" db="EMBL/GenBank/DDBJ databases">
        <title>Sequencing and Assembly of Multiple Reported Metal-Biooxidizing Members of the Extremely Thermoacidophilic Archaeal Family Sulfolobaceae.</title>
        <authorList>
            <person name="Counts J.A."/>
            <person name="Kelly R.M."/>
        </authorList>
    </citation>
    <scope>NUCLEOTIDE SEQUENCE [LARGE SCALE GENOMIC DNA]</scope>
    <source>
        <strain evidence="1 2">DSM 6482</strain>
    </source>
</reference>
<evidence type="ECO:0000313" key="2">
    <source>
        <dbReference type="Proteomes" id="UP000470772"/>
    </source>
</evidence>
<name>A0A6A9QP64_SULME</name>
<protein>
    <submittedName>
        <fullName evidence="1">Uncharacterized protein</fullName>
    </submittedName>
</protein>
<sequence>MRFEGVVEGIRYQPTFRLPKLETFEDLEDGIKRRAFFNYSHEGQNFAVSWWVSPKRTRSYPYARVYNTLQSQKRVTIIPIVKDEGKGGDRDFLQWDTVSLMTLLQVYVVVAYYERATLNHRIKDKITSQEFDYEYLRKKFKELSSYQSDAYHWNLEQLSPSNIEEIGRKAVESYERISKELNVEMHDLKFAMRRIEEISRSADEFKNNSRKRSMEAQSRELRTIQPKERVKGEKASIDIQNYLGGLYHFTLDEAYINRDVVCMVEAKNSAGRPLPSEDDIKDGLMKMIVYSNLKKLFYLEKESKFQIARIRPILKLTGGGNLCDKDYEILEDLLHEAKTNNFEVLYQERIVKKDENKELRYMDFVC</sequence>
<accession>A0A6A9QP64</accession>
<dbReference type="AlphaFoldDB" id="A0A6A9QP64"/>
<organism evidence="1 2">
    <name type="scientific">Sulfuracidifex metallicus DSM 6482 = JCM 9184</name>
    <dbReference type="NCBI Taxonomy" id="523847"/>
    <lineage>
        <taxon>Archaea</taxon>
        <taxon>Thermoproteota</taxon>
        <taxon>Thermoprotei</taxon>
        <taxon>Sulfolobales</taxon>
        <taxon>Sulfolobaceae</taxon>
        <taxon>Sulfuracidifex</taxon>
    </lineage>
</organism>
<gene>
    <name evidence="1" type="ORF">GC250_06410</name>
</gene>
<keyword evidence="2" id="KW-1185">Reference proteome</keyword>
<dbReference type="RefSeq" id="WP_156016636.1">
    <property type="nucleotide sequence ID" value="NZ_WGGD01000005.1"/>
</dbReference>
<dbReference type="EMBL" id="WGGD01000005">
    <property type="protein sequence ID" value="MUN29075.1"/>
    <property type="molecule type" value="Genomic_DNA"/>
</dbReference>